<evidence type="ECO:0000256" key="2">
    <source>
        <dbReference type="ARBA" id="ARBA00012417"/>
    </source>
</evidence>
<sequence>MNQSFGEEITYTLGSAIPLTSNDGALLPKNEIYARVKEAFLKNAELYNGSCLVQVIIRAYMDQVEKQDRPELKVSDRYQELLSIYQTELGELEAITARKIQHSKGKYKDYITALKKASGGRRAFMVSDLETILIDNKHRPYAAGLMLVHPGKDVKESLIYTYFSEDYSRYIESFEERSKKVLFDLVNKIIALVKIDRNAKIVYFHNFSRFDGVLVLKHLVCHHDYKLKPLFRNNRLYELSVYSGRKLLFRLRDSLNLLPGTLNNLAKSLCPSLGSKGSLDYQDVRLDNLVSKKDELIEYMKQDILLLGGIMQKAQEIYFHLYQLDIVSKITLSSLALSIYRLKYYDEENWPIYIPNMNQDNFIRKAYYGGHTDTYKPYGEDLYYYDVNSLYPFVMKNYQMPGGKPVWHGNLDEKDLDSLYGFIEAYVVCPKTIKKPFLPYRNKNNTLTFPTGEFVGVYYSEELKFARDLGYTVLPLSGYLYERMDSPFIEFVNTQSEKRIEAKKAGNEALSFVYKILMNSLYGRFGINPNSTTSEICDHDRYRTLFKKDSFIYGSLLEKNKYIVSYHVNTGNTPETWNPPKNGAVQLAAAITACARIYMYPYISREECYYTDTDSVVLGQPLPDELISSSVLGMLKLEARIVKGYFLAPKSYGFIEKDADGKIVLKHKGAAKSLVTLEWFQSQYDDPSRKEQVSVTSNFKIDWKDLEIQKQESLYKLGLSMDSKRLPVYNSENTWIDTEPIHIRDLSNVSPLLGDRILFYLRNEMNRLQTKSEILSEKLSQRDREMIGIISEKDREISEMKSKIDHLQDEMKKFTKETTKVVTKIKVVKSDNKTKKTKVVKKTERKNQTDKGKPP</sequence>
<dbReference type="Gene3D" id="3.90.1600.10">
    <property type="entry name" value="Palm domain of DNA polymerase"/>
    <property type="match status" value="2"/>
</dbReference>
<evidence type="ECO:0000256" key="8">
    <source>
        <dbReference type="ARBA" id="ARBA00049244"/>
    </source>
</evidence>
<evidence type="ECO:0000256" key="4">
    <source>
        <dbReference type="ARBA" id="ARBA00022695"/>
    </source>
</evidence>
<dbReference type="PANTHER" id="PTHR33568:SF3">
    <property type="entry name" value="DNA-DIRECTED DNA POLYMERASE"/>
    <property type="match status" value="1"/>
</dbReference>
<dbReference type="Pfam" id="PF03175">
    <property type="entry name" value="DNA_pol_B_2"/>
    <property type="match status" value="2"/>
</dbReference>
<evidence type="ECO:0000256" key="6">
    <source>
        <dbReference type="ARBA" id="ARBA00022932"/>
    </source>
</evidence>
<feature type="domain" description="DNA-directed DNA polymerase family B mitochondria/virus" evidence="11">
    <location>
        <begin position="293"/>
        <end position="606"/>
    </location>
</feature>
<dbReference type="EC" id="2.7.7.7" evidence="2"/>
<keyword evidence="6" id="KW-0239">DNA-directed DNA polymerase</keyword>
<dbReference type="SUPFAM" id="SSF56672">
    <property type="entry name" value="DNA/RNA polymerases"/>
    <property type="match status" value="1"/>
</dbReference>
<evidence type="ECO:0000313" key="12">
    <source>
        <dbReference type="EMBL" id="AVV32079.1"/>
    </source>
</evidence>
<accession>A0A2R4IRV6</accession>
<dbReference type="InterPro" id="IPR043502">
    <property type="entry name" value="DNA/RNA_pol_sf"/>
</dbReference>
<evidence type="ECO:0000256" key="5">
    <source>
        <dbReference type="ARBA" id="ARBA00022705"/>
    </source>
</evidence>
<dbReference type="InterPro" id="IPR006172">
    <property type="entry name" value="DNA-dir_DNA_pol_B"/>
</dbReference>
<dbReference type="GO" id="GO:0003677">
    <property type="term" value="F:DNA binding"/>
    <property type="evidence" value="ECO:0007669"/>
    <property type="project" value="UniProtKB-KW"/>
</dbReference>
<keyword evidence="7" id="KW-0238">DNA-binding</keyword>
<keyword evidence="4" id="KW-0548">Nucleotidyltransferase</keyword>
<dbReference type="InterPro" id="IPR004868">
    <property type="entry name" value="DNA-dir_DNA_pol_B_mt/vir"/>
</dbReference>
<name>A0A2R4IRV6_HELAN</name>
<dbReference type="GO" id="GO:0000166">
    <property type="term" value="F:nucleotide binding"/>
    <property type="evidence" value="ECO:0007669"/>
    <property type="project" value="InterPro"/>
</dbReference>
<dbReference type="InterPro" id="IPR023211">
    <property type="entry name" value="DNA_pol_palm_dom_sf"/>
</dbReference>
<geneLocation type="mitochondrion" evidence="12"/>
<comment type="similarity">
    <text evidence="1">Belongs to the DNA polymerase type-B family.</text>
</comment>
<feature type="domain" description="DNA-directed DNA polymerase family B mitochondria/virus" evidence="11">
    <location>
        <begin position="197"/>
        <end position="288"/>
    </location>
</feature>
<comment type="catalytic activity">
    <reaction evidence="8">
        <text>DNA(n) + a 2'-deoxyribonucleoside 5'-triphosphate = DNA(n+1) + diphosphate</text>
        <dbReference type="Rhea" id="RHEA:22508"/>
        <dbReference type="Rhea" id="RHEA-COMP:17339"/>
        <dbReference type="Rhea" id="RHEA-COMP:17340"/>
        <dbReference type="ChEBI" id="CHEBI:33019"/>
        <dbReference type="ChEBI" id="CHEBI:61560"/>
        <dbReference type="ChEBI" id="CHEBI:173112"/>
        <dbReference type="EC" id="2.7.7.7"/>
    </reaction>
</comment>
<keyword evidence="3" id="KW-0808">Transferase</keyword>
<dbReference type="SMART" id="SM00486">
    <property type="entry name" value="POLBc"/>
    <property type="match status" value="1"/>
</dbReference>
<proteinExistence type="inferred from homology"/>
<evidence type="ECO:0000256" key="7">
    <source>
        <dbReference type="ARBA" id="ARBA00023125"/>
    </source>
</evidence>
<keyword evidence="5" id="KW-0235">DNA replication</keyword>
<dbReference type="InterPro" id="IPR012337">
    <property type="entry name" value="RNaseH-like_sf"/>
</dbReference>
<dbReference type="PANTHER" id="PTHR33568">
    <property type="entry name" value="DNA POLYMERASE"/>
    <property type="match status" value="1"/>
</dbReference>
<protein>
    <recommendedName>
        <fullName evidence="2">DNA-directed DNA polymerase</fullName>
        <ecNumber evidence="2">2.7.7.7</ecNumber>
    </recommendedName>
</protein>
<dbReference type="Gene3D" id="3.30.420.10">
    <property type="entry name" value="Ribonuclease H-like superfamily/Ribonuclease H"/>
    <property type="match status" value="1"/>
</dbReference>
<feature type="coiled-coil region" evidence="9">
    <location>
        <begin position="790"/>
        <end position="817"/>
    </location>
</feature>
<dbReference type="InterPro" id="IPR036397">
    <property type="entry name" value="RNaseH_sf"/>
</dbReference>
<dbReference type="GO" id="GO:0006260">
    <property type="term" value="P:DNA replication"/>
    <property type="evidence" value="ECO:0007669"/>
    <property type="project" value="UniProtKB-KW"/>
</dbReference>
<evidence type="ECO:0000259" key="11">
    <source>
        <dbReference type="Pfam" id="PF03175"/>
    </source>
</evidence>
<gene>
    <name evidence="12" type="primary">orf2565</name>
</gene>
<evidence type="ECO:0000256" key="10">
    <source>
        <dbReference type="SAM" id="MobiDB-lite"/>
    </source>
</evidence>
<dbReference type="AlphaFoldDB" id="A0A2R4IRV6"/>
<dbReference type="Gene3D" id="1.10.287.690">
    <property type="entry name" value="Helix hairpin bin"/>
    <property type="match status" value="1"/>
</dbReference>
<evidence type="ECO:0000256" key="3">
    <source>
        <dbReference type="ARBA" id="ARBA00022679"/>
    </source>
</evidence>
<keyword evidence="9" id="KW-0175">Coiled coil</keyword>
<dbReference type="EMBL" id="MG770607">
    <property type="protein sequence ID" value="AVV32079.1"/>
    <property type="molecule type" value="Genomic_DNA"/>
</dbReference>
<reference evidence="12" key="1">
    <citation type="journal article" date="2018" name="PeerJ">
        <title>Mitochondrial genomes organization in alloplasmic lines of sunflower (Helianthus annuus L.) with various types of cytoplasmic male sterility.</title>
        <authorList>
            <person name="Makarenko M.S."/>
            <person name="Kornienko I.V."/>
            <person name="Azarin K.V."/>
            <person name="Usatov A.V."/>
            <person name="Logacheva M.D."/>
            <person name="Markin N.V."/>
            <person name="Gavrilova V.A."/>
        </authorList>
    </citation>
    <scope>NUCLEOTIDE SEQUENCE</scope>
</reference>
<dbReference type="PRINTS" id="PR00106">
    <property type="entry name" value="DNAPOLB"/>
</dbReference>
<feature type="region of interest" description="Disordered" evidence="10">
    <location>
        <begin position="831"/>
        <end position="855"/>
    </location>
</feature>
<organism evidence="12">
    <name type="scientific">Helianthus annuus</name>
    <name type="common">Common sunflower</name>
    <dbReference type="NCBI Taxonomy" id="4232"/>
    <lineage>
        <taxon>Eukaryota</taxon>
        <taxon>Viridiplantae</taxon>
        <taxon>Streptophyta</taxon>
        <taxon>Embryophyta</taxon>
        <taxon>Tracheophyta</taxon>
        <taxon>Spermatophyta</taxon>
        <taxon>Magnoliopsida</taxon>
        <taxon>eudicotyledons</taxon>
        <taxon>Gunneridae</taxon>
        <taxon>Pentapetalae</taxon>
        <taxon>asterids</taxon>
        <taxon>campanulids</taxon>
        <taxon>Asterales</taxon>
        <taxon>Asteraceae</taxon>
        <taxon>Asteroideae</taxon>
        <taxon>Heliantheae alliance</taxon>
        <taxon>Heliantheae</taxon>
        <taxon>Helianthus</taxon>
    </lineage>
</organism>
<feature type="compositionally biased region" description="Basic and acidic residues" evidence="10">
    <location>
        <begin position="841"/>
        <end position="855"/>
    </location>
</feature>
<evidence type="ECO:0000256" key="9">
    <source>
        <dbReference type="SAM" id="Coils"/>
    </source>
</evidence>
<dbReference type="SUPFAM" id="SSF53098">
    <property type="entry name" value="Ribonuclease H-like"/>
    <property type="match status" value="1"/>
</dbReference>
<keyword evidence="12" id="KW-0496">Mitochondrion</keyword>
<evidence type="ECO:0000256" key="1">
    <source>
        <dbReference type="ARBA" id="ARBA00005755"/>
    </source>
</evidence>
<dbReference type="GO" id="GO:0003887">
    <property type="term" value="F:DNA-directed DNA polymerase activity"/>
    <property type="evidence" value="ECO:0007669"/>
    <property type="project" value="UniProtKB-KW"/>
</dbReference>